<gene>
    <name evidence="2" type="ORF">FXV77_08545</name>
</gene>
<reference evidence="2 3" key="1">
    <citation type="submission" date="2019-08" db="EMBL/GenBank/DDBJ databases">
        <title>Phlebobacter frassis gen. nov. sp. nov., a new member of family Sphingobacteriaceae isolated from sand fly rearing media.</title>
        <authorList>
            <person name="Kakumanu M.L."/>
            <person name="Marayati B.F."/>
            <person name="Wada-Katsumata A."/>
            <person name="Wasserberg G."/>
            <person name="Schal C."/>
            <person name="Apperson C.S."/>
            <person name="Ponnusamy L."/>
        </authorList>
    </citation>
    <scope>NUCLEOTIDE SEQUENCE [LARGE SCALE GENOMIC DNA]</scope>
    <source>
        <strain evidence="2 3">SSI9</strain>
    </source>
</reference>
<evidence type="ECO:0000313" key="3">
    <source>
        <dbReference type="Proteomes" id="UP000322362"/>
    </source>
</evidence>
<dbReference type="GO" id="GO:0003677">
    <property type="term" value="F:DNA binding"/>
    <property type="evidence" value="ECO:0007669"/>
    <property type="project" value="InterPro"/>
</dbReference>
<proteinExistence type="predicted"/>
<dbReference type="Proteomes" id="UP000322362">
    <property type="component" value="Unassembled WGS sequence"/>
</dbReference>
<keyword evidence="1" id="KW-1133">Transmembrane helix</keyword>
<dbReference type="InterPro" id="IPR036388">
    <property type="entry name" value="WH-like_DNA-bd_sf"/>
</dbReference>
<name>A0A5D4H8G9_9SPHI</name>
<feature type="transmembrane region" description="Helical" evidence="1">
    <location>
        <begin position="38"/>
        <end position="54"/>
    </location>
</feature>
<dbReference type="InterPro" id="IPR016032">
    <property type="entry name" value="Sig_transdc_resp-reg_C-effctor"/>
</dbReference>
<accession>A0A5D4H8G9</accession>
<dbReference type="RefSeq" id="WP_148918800.1">
    <property type="nucleotide sequence ID" value="NZ_VTAV01000004.1"/>
</dbReference>
<keyword evidence="1" id="KW-0472">Membrane</keyword>
<evidence type="ECO:0000256" key="1">
    <source>
        <dbReference type="SAM" id="Phobius"/>
    </source>
</evidence>
<dbReference type="GO" id="GO:0006355">
    <property type="term" value="P:regulation of DNA-templated transcription"/>
    <property type="evidence" value="ECO:0007669"/>
    <property type="project" value="InterPro"/>
</dbReference>
<protein>
    <submittedName>
        <fullName evidence="2">Diguanylate cyclase</fullName>
    </submittedName>
</protein>
<dbReference type="SUPFAM" id="SSF46894">
    <property type="entry name" value="C-terminal effector domain of the bipartite response regulators"/>
    <property type="match status" value="1"/>
</dbReference>
<comment type="caution">
    <text evidence="2">The sequence shown here is derived from an EMBL/GenBank/DDBJ whole genome shotgun (WGS) entry which is preliminary data.</text>
</comment>
<dbReference type="Gene3D" id="1.10.10.10">
    <property type="entry name" value="Winged helix-like DNA-binding domain superfamily/Winged helix DNA-binding domain"/>
    <property type="match status" value="1"/>
</dbReference>
<dbReference type="EMBL" id="VTAV01000004">
    <property type="protein sequence ID" value="TYR36543.1"/>
    <property type="molecule type" value="Genomic_DNA"/>
</dbReference>
<evidence type="ECO:0000313" key="2">
    <source>
        <dbReference type="EMBL" id="TYR36543.1"/>
    </source>
</evidence>
<sequence length="182" mass="21305">MFLWIFILFYVVQLFDLEWSSGDWRNQVCFHENQQTTLLQFLLLLMVNGYFIMLKNNEMQKLYRQALHAVQPSYSDIGVPSIPESPSSVQELVKLAQEDNAAFTVAFRQVFPTFYSSLYRQKPDITPDEFKLCALLKLGFTTKDIANYNHLAVRTVQTKKSRLRKSFGVPPQEDLYTWIAQF</sequence>
<dbReference type="AlphaFoldDB" id="A0A5D4H8G9"/>
<keyword evidence="3" id="KW-1185">Reference proteome</keyword>
<organism evidence="2 3">
    <name type="scientific">Sphingobacterium phlebotomi</name>
    <dbReference type="NCBI Taxonomy" id="2605433"/>
    <lineage>
        <taxon>Bacteria</taxon>
        <taxon>Pseudomonadati</taxon>
        <taxon>Bacteroidota</taxon>
        <taxon>Sphingobacteriia</taxon>
        <taxon>Sphingobacteriales</taxon>
        <taxon>Sphingobacteriaceae</taxon>
        <taxon>Sphingobacterium</taxon>
    </lineage>
</organism>
<keyword evidence="1" id="KW-0812">Transmembrane</keyword>